<feature type="region of interest" description="Disordered" evidence="1">
    <location>
        <begin position="355"/>
        <end position="381"/>
    </location>
</feature>
<evidence type="ECO:0000313" key="4">
    <source>
        <dbReference type="EMBL" id="KAF2011662.1"/>
    </source>
</evidence>
<dbReference type="EMBL" id="ML978074">
    <property type="protein sequence ID" value="KAF2011662.1"/>
    <property type="molecule type" value="Genomic_DNA"/>
</dbReference>
<feature type="compositionally biased region" description="Polar residues" evidence="1">
    <location>
        <begin position="872"/>
        <end position="901"/>
    </location>
</feature>
<dbReference type="InterPro" id="IPR056687">
    <property type="entry name" value="DUF7785"/>
</dbReference>
<proteinExistence type="predicted"/>
<dbReference type="AlphaFoldDB" id="A0A6A5XEY4"/>
<organism evidence="4 5">
    <name type="scientific">Aaosphaeria arxii CBS 175.79</name>
    <dbReference type="NCBI Taxonomy" id="1450172"/>
    <lineage>
        <taxon>Eukaryota</taxon>
        <taxon>Fungi</taxon>
        <taxon>Dikarya</taxon>
        <taxon>Ascomycota</taxon>
        <taxon>Pezizomycotina</taxon>
        <taxon>Dothideomycetes</taxon>
        <taxon>Pleosporomycetidae</taxon>
        <taxon>Pleosporales</taxon>
        <taxon>Pleosporales incertae sedis</taxon>
        <taxon>Aaosphaeria</taxon>
    </lineage>
</organism>
<evidence type="ECO:0000313" key="5">
    <source>
        <dbReference type="Proteomes" id="UP000799778"/>
    </source>
</evidence>
<accession>A0A6A5XEY4</accession>
<name>A0A6A5XEY4_9PLEO</name>
<feature type="compositionally biased region" description="Low complexity" evidence="1">
    <location>
        <begin position="651"/>
        <end position="663"/>
    </location>
</feature>
<feature type="compositionally biased region" description="Polar residues" evidence="1">
    <location>
        <begin position="704"/>
        <end position="754"/>
    </location>
</feature>
<protein>
    <submittedName>
        <fullName evidence="4">Uncharacterized protein</fullName>
    </submittedName>
</protein>
<feature type="compositionally biased region" description="Polar residues" evidence="1">
    <location>
        <begin position="664"/>
        <end position="679"/>
    </location>
</feature>
<dbReference type="Pfam" id="PF25009">
    <property type="entry name" value="DUF7785"/>
    <property type="match status" value="1"/>
</dbReference>
<feature type="compositionally biased region" description="Low complexity" evidence="1">
    <location>
        <begin position="818"/>
        <end position="871"/>
    </location>
</feature>
<feature type="domain" description="DUF7877" evidence="3">
    <location>
        <begin position="57"/>
        <end position="165"/>
    </location>
</feature>
<dbReference type="Pfam" id="PF25289">
    <property type="entry name" value="DUF7877"/>
    <property type="match status" value="1"/>
</dbReference>
<reference evidence="4" key="1">
    <citation type="journal article" date="2020" name="Stud. Mycol.">
        <title>101 Dothideomycetes genomes: a test case for predicting lifestyles and emergence of pathogens.</title>
        <authorList>
            <person name="Haridas S."/>
            <person name="Albert R."/>
            <person name="Binder M."/>
            <person name="Bloem J."/>
            <person name="Labutti K."/>
            <person name="Salamov A."/>
            <person name="Andreopoulos B."/>
            <person name="Baker S."/>
            <person name="Barry K."/>
            <person name="Bills G."/>
            <person name="Bluhm B."/>
            <person name="Cannon C."/>
            <person name="Castanera R."/>
            <person name="Culley D."/>
            <person name="Daum C."/>
            <person name="Ezra D."/>
            <person name="Gonzalez J."/>
            <person name="Henrissat B."/>
            <person name="Kuo A."/>
            <person name="Liang C."/>
            <person name="Lipzen A."/>
            <person name="Lutzoni F."/>
            <person name="Magnuson J."/>
            <person name="Mondo S."/>
            <person name="Nolan M."/>
            <person name="Ohm R."/>
            <person name="Pangilinan J."/>
            <person name="Park H.-J."/>
            <person name="Ramirez L."/>
            <person name="Alfaro M."/>
            <person name="Sun H."/>
            <person name="Tritt A."/>
            <person name="Yoshinaga Y."/>
            <person name="Zwiers L.-H."/>
            <person name="Turgeon B."/>
            <person name="Goodwin S."/>
            <person name="Spatafora J."/>
            <person name="Crous P."/>
            <person name="Grigoriev I."/>
        </authorList>
    </citation>
    <scope>NUCLEOTIDE SEQUENCE</scope>
    <source>
        <strain evidence="4">CBS 175.79</strain>
    </source>
</reference>
<feature type="region of interest" description="Disordered" evidence="1">
    <location>
        <begin position="76"/>
        <end position="109"/>
    </location>
</feature>
<feature type="region of interest" description="Disordered" evidence="1">
    <location>
        <begin position="619"/>
        <end position="805"/>
    </location>
</feature>
<dbReference type="OrthoDB" id="5354458at2759"/>
<evidence type="ECO:0000256" key="1">
    <source>
        <dbReference type="SAM" id="MobiDB-lite"/>
    </source>
</evidence>
<feature type="region of interest" description="Disordered" evidence="1">
    <location>
        <begin position="1"/>
        <end position="52"/>
    </location>
</feature>
<feature type="domain" description="DUF7785" evidence="2">
    <location>
        <begin position="493"/>
        <end position="591"/>
    </location>
</feature>
<dbReference type="GeneID" id="54280171"/>
<feature type="compositionally biased region" description="Acidic residues" evidence="1">
    <location>
        <begin position="185"/>
        <end position="196"/>
    </location>
</feature>
<feature type="region of interest" description="Disordered" evidence="1">
    <location>
        <begin position="818"/>
        <end position="901"/>
    </location>
</feature>
<sequence>MATTNGALTPPPQIPATASPSPTKRKRDGNQQSKLPNGVSTTTKESSASDANTSISASINDVFAVLTSYDAQPSILNHSTSSAKSRSPSGESDSKRAKTSGPSIASGIESGAYESLESLQKDIELACRDILAPFEKNERTIPHLTAEDIKLQSYVLAFEKVATELISRERARAALITEKRSAATPEDEDGEHEIDDSVPVKQEGQPEEDESTAGRTVLTLYGSAQGPKQLFSSLQQPTSVPNIRSTDKVNPSEAPKILLPLREANLPNIISTTEILPSEADIAVESKKTRTIGEVSKTPAHLPQLSPPKHAKPMTTRGNTITFAPVDVLPKPSRATSQSYANQKLVTGHWLGYGGVDTPKDPTSPTAKQKSRQRALSTGEAQLPPSEATIAAAQQAKEDALFRSVYSTFAPSRDDATTIVPEETKNMIWWQKVGEKRFNETFPVDPALLELDAKGESRPEDAAKENDEFKDAVENFVPVEEDPFPTSDKPKLEKNTEEVLQEISELIETLASHQRNRNASLATNPRTPVMHNSSLATLAGSPSTPSSEEIDVYQMLKSQLSLMISQLPPYAVAKLNGDQLEELNISKTILIETDDATGVLEEDQLSRLAKGVANPAATPSLTRMASTGSTQYPASSSQYSRATPSHTAARPAQTAQTYYPQAQSVHRSPSVHYQRQVSGPPQHYQPGASYGSSTPRQGYAATPGYTQPTPRASYNQPAPSSYYNQRPGQPGSFSTAPSSQFYQNTPSTQQHNRYTQQQPPQTPQNGYFPRPQNMPSFNYGAAPNPLARTESPLKGTPSIPQSGYGNRATFMANGQVRGGYYQQGQNPQYGGAQASTPSTAAAPSGYSQQMMLDRQQQAQTAAQSQARMAAQNSFRQGSGTPQPPSTQYGSQPPVNGTPVVS</sequence>
<dbReference type="RefSeq" id="XP_033380001.1">
    <property type="nucleotide sequence ID" value="XM_033522774.1"/>
</dbReference>
<feature type="compositionally biased region" description="Polar residues" evidence="1">
    <location>
        <begin position="76"/>
        <end position="91"/>
    </location>
</feature>
<dbReference type="Proteomes" id="UP000799778">
    <property type="component" value="Unassembled WGS sequence"/>
</dbReference>
<dbReference type="InterPro" id="IPR057199">
    <property type="entry name" value="DUF7877"/>
</dbReference>
<feature type="compositionally biased region" description="Polar residues" evidence="1">
    <location>
        <begin position="361"/>
        <end position="380"/>
    </location>
</feature>
<feature type="compositionally biased region" description="Polar residues" evidence="1">
    <location>
        <begin position="619"/>
        <end position="646"/>
    </location>
</feature>
<evidence type="ECO:0000259" key="3">
    <source>
        <dbReference type="Pfam" id="PF25289"/>
    </source>
</evidence>
<keyword evidence="5" id="KW-1185">Reference proteome</keyword>
<feature type="region of interest" description="Disordered" evidence="1">
    <location>
        <begin position="177"/>
        <end position="213"/>
    </location>
</feature>
<feature type="compositionally biased region" description="Polar residues" evidence="1">
    <location>
        <begin position="30"/>
        <end position="52"/>
    </location>
</feature>
<evidence type="ECO:0000259" key="2">
    <source>
        <dbReference type="Pfam" id="PF25009"/>
    </source>
</evidence>
<gene>
    <name evidence="4" type="ORF">BU24DRAFT_286602</name>
</gene>